<protein>
    <submittedName>
        <fullName evidence="1">Uncharacterized protein</fullName>
    </submittedName>
</protein>
<name>A0AAD0V9Y7_PSEAV</name>
<accession>A0AAD0V9Y7</accession>
<evidence type="ECO:0000313" key="2">
    <source>
        <dbReference type="Proteomes" id="UP000006426"/>
    </source>
</evidence>
<proteinExistence type="predicted"/>
<gene>
    <name evidence="1" type="ORF">PLA107_033410</name>
</gene>
<reference evidence="1 2" key="1">
    <citation type="journal article" date="2011" name="PLoS Pathog.">
        <title>Dynamic evolution of pathogenicity revealed by sequencing and comparative genomics of 19 Pseudomonas syringae isolates.</title>
        <authorList>
            <person name="Baltrus D.A."/>
            <person name="Nishimura M.T."/>
            <person name="Romanchuk A."/>
            <person name="Chang J.H."/>
            <person name="Mukhtar M.S."/>
            <person name="Cherkis K."/>
            <person name="Roach J."/>
            <person name="Grant S.R."/>
            <person name="Jones C.D."/>
            <person name="Dangl J.L."/>
        </authorList>
    </citation>
    <scope>NUCLEOTIDE SEQUENCE [LARGE SCALE GENOMIC DNA]</scope>
    <source>
        <strain evidence="1 2">M301315</strain>
    </source>
</reference>
<evidence type="ECO:0000313" key="1">
    <source>
        <dbReference type="EMBL" id="AXH60110.1"/>
    </source>
</evidence>
<organism evidence="1 2">
    <name type="scientific">Pseudomonas amygdali pv. lachrymans str. M301315</name>
    <dbReference type="NCBI Taxonomy" id="629260"/>
    <lineage>
        <taxon>Bacteria</taxon>
        <taxon>Pseudomonadati</taxon>
        <taxon>Pseudomonadota</taxon>
        <taxon>Gammaproteobacteria</taxon>
        <taxon>Pseudomonadales</taxon>
        <taxon>Pseudomonadaceae</taxon>
        <taxon>Pseudomonas</taxon>
        <taxon>Pseudomonas amygdali</taxon>
    </lineage>
</organism>
<dbReference type="AlphaFoldDB" id="A0AAD0V9Y7"/>
<dbReference type="Proteomes" id="UP000006426">
    <property type="component" value="Plasmid pmppla107"/>
</dbReference>
<keyword evidence="1" id="KW-0614">Plasmid</keyword>
<geneLocation type="plasmid" evidence="2">
    <name>pmppla107</name>
</geneLocation>
<dbReference type="EMBL" id="CP031226">
    <property type="protein sequence ID" value="AXH60110.1"/>
    <property type="molecule type" value="Genomic_DNA"/>
</dbReference>
<sequence length="417" mass="46454">MLKYRHRVHRADLLRIIMIRAFHQTILVTQAGKIADVQNTPRKAFTDFLLAKLDGNDIVEYTGSSKNPVEFAVKNGVFLPETQASLKARYIEPEAFLSKYPFNEIAEGVESSMLVHFPGATAALAGLGALAILVRRGEGMLELASLEKPGDYFAPLAKAIEFDRSLVEVAEALAPQIAGLIYRHDLVRGLTEQLPDQNYPVYLEPFRSIYLEGYKRYLEHDGGSDVSERWLSEVGIRTEHVKNLNAMLKDFYRSVDGRDCEALFVQKDLLRQITADGIRLKASDSYAPRALETHETADLYIEAGYNWRLSPSLTVYRQPDPHAKASAWAQDMLVIFKSKNSKDSGFWELAGADQCAQGRNILKAIKSSDPKGFELIKNQLPQWTKLACLALGVLTIKEVENVPAAGRDSNLAGDLGL</sequence>